<dbReference type="Pfam" id="PF14899">
    <property type="entry name" value="DUF4492"/>
    <property type="match status" value="1"/>
</dbReference>
<keyword evidence="1" id="KW-1133">Transmembrane helix</keyword>
<accession>H1DJY1</accession>
<sequence>MLRRAWMLYYDGLRNMPRWARILCIIIVCKLLIMFLVLKLCFMPNYLNTHYTTDEEKSNHVLNELITKP</sequence>
<dbReference type="AlphaFoldDB" id="H1DJY1"/>
<dbReference type="eggNOG" id="ENOG5032YBB">
    <property type="taxonomic scope" value="Bacteria"/>
</dbReference>
<evidence type="ECO:0000256" key="1">
    <source>
        <dbReference type="SAM" id="Phobius"/>
    </source>
</evidence>
<evidence type="ECO:0008006" key="4">
    <source>
        <dbReference type="Google" id="ProtNLM"/>
    </source>
</evidence>
<comment type="caution">
    <text evidence="2">The sequence shown here is derived from an EMBL/GenBank/DDBJ whole genome shotgun (WGS) entry which is preliminary data.</text>
</comment>
<evidence type="ECO:0000313" key="2">
    <source>
        <dbReference type="EMBL" id="EHP45981.1"/>
    </source>
</evidence>
<dbReference type="EMBL" id="ADMC01000027">
    <property type="protein sequence ID" value="EHP45981.1"/>
    <property type="molecule type" value="Genomic_DNA"/>
</dbReference>
<feature type="transmembrane region" description="Helical" evidence="1">
    <location>
        <begin position="20"/>
        <end position="42"/>
    </location>
</feature>
<keyword evidence="3" id="KW-1185">Reference proteome</keyword>
<gene>
    <name evidence="2" type="ORF">HMPREF9449_02567</name>
</gene>
<dbReference type="InterPro" id="IPR027853">
    <property type="entry name" value="DUF4492"/>
</dbReference>
<evidence type="ECO:0000313" key="3">
    <source>
        <dbReference type="Proteomes" id="UP000004892"/>
    </source>
</evidence>
<reference evidence="2 3" key="1">
    <citation type="submission" date="2012-01" db="EMBL/GenBank/DDBJ databases">
        <title>The Genome Sequence of Odoribacter laneus YIT 12061.</title>
        <authorList>
            <consortium name="The Broad Institute Genome Sequencing Platform"/>
            <person name="Earl A."/>
            <person name="Ward D."/>
            <person name="Feldgarden M."/>
            <person name="Gevers D."/>
            <person name="Morotomi M."/>
            <person name="Young S.K."/>
            <person name="Zeng Q."/>
            <person name="Gargeya S."/>
            <person name="Fitzgerald M."/>
            <person name="Haas B."/>
            <person name="Abouelleil A."/>
            <person name="Alvarado L."/>
            <person name="Arachchi H.M."/>
            <person name="Berlin A."/>
            <person name="Chapman S.B."/>
            <person name="Gearin G."/>
            <person name="Goldberg J."/>
            <person name="Griggs A."/>
            <person name="Gujja S."/>
            <person name="Hansen M."/>
            <person name="Heiman D."/>
            <person name="Howarth C."/>
            <person name="Larimer J."/>
            <person name="Lui A."/>
            <person name="MacDonald P.J.P."/>
            <person name="McCowen C."/>
            <person name="Montmayeur A."/>
            <person name="Murphy C."/>
            <person name="Neiman D."/>
            <person name="Pearson M."/>
            <person name="Priest M."/>
            <person name="Roberts A."/>
            <person name="Saif S."/>
            <person name="Shea T."/>
            <person name="Sisk P."/>
            <person name="Stolte C."/>
            <person name="Sykes S."/>
            <person name="Wortman J."/>
            <person name="Nusbaum C."/>
            <person name="Birren B."/>
        </authorList>
    </citation>
    <scope>NUCLEOTIDE SEQUENCE [LARGE SCALE GENOMIC DNA]</scope>
    <source>
        <strain evidence="2 3">YIT 12061</strain>
    </source>
</reference>
<name>H1DJY1_9BACT</name>
<dbReference type="STRING" id="742817.HMPREF9449_02567"/>
<dbReference type="Proteomes" id="UP000004892">
    <property type="component" value="Unassembled WGS sequence"/>
</dbReference>
<organism evidence="2 3">
    <name type="scientific">Odoribacter laneus YIT 12061</name>
    <dbReference type="NCBI Taxonomy" id="742817"/>
    <lineage>
        <taxon>Bacteria</taxon>
        <taxon>Pseudomonadati</taxon>
        <taxon>Bacteroidota</taxon>
        <taxon>Bacteroidia</taxon>
        <taxon>Bacteroidales</taxon>
        <taxon>Odoribacteraceae</taxon>
        <taxon>Odoribacter</taxon>
    </lineage>
</organism>
<keyword evidence="1" id="KW-0472">Membrane</keyword>
<proteinExistence type="predicted"/>
<keyword evidence="1" id="KW-0812">Transmembrane</keyword>
<protein>
    <recommendedName>
        <fullName evidence="4">DUF4492 domain-containing protein</fullName>
    </recommendedName>
</protein>
<dbReference type="HOGENOM" id="CLU_189853_1_1_10"/>